<dbReference type="KEGG" id="swd:Swoo_1551"/>
<comment type="similarity">
    <text evidence="1">Belongs to the Gfa family.</text>
</comment>
<dbReference type="AlphaFoldDB" id="B1KLB4"/>
<gene>
    <name evidence="5" type="ordered locus">Swoo_1551</name>
</gene>
<dbReference type="STRING" id="392500.Swoo_1551"/>
<keyword evidence="3" id="KW-0862">Zinc</keyword>
<keyword evidence="6" id="KW-1185">Reference proteome</keyword>
<dbReference type="PROSITE" id="PS51891">
    <property type="entry name" value="CENP_V_GFA"/>
    <property type="match status" value="1"/>
</dbReference>
<dbReference type="HOGENOM" id="CLU_055491_7_5_6"/>
<evidence type="ECO:0000313" key="5">
    <source>
        <dbReference type="EMBL" id="ACA85839.1"/>
    </source>
</evidence>
<dbReference type="Gene3D" id="2.170.150.70">
    <property type="match status" value="1"/>
</dbReference>
<sequence>MTTPHDVVLFMPLGGNMLKQVGETQIQVKHRASCHCGAVELELSLPQGIVNPRRCDCSICRRKGAIVGSVNLDDIRIVKGEEFLKLYQFNTGTAKHYFCSNCGIYTHHQRRSNPQEYGFNIGCLEGVNPFDLGAVVTNDGVNHPADS</sequence>
<evidence type="ECO:0000256" key="2">
    <source>
        <dbReference type="ARBA" id="ARBA00022723"/>
    </source>
</evidence>
<dbReference type="InterPro" id="IPR052355">
    <property type="entry name" value="CENP-V-like"/>
</dbReference>
<dbReference type="InterPro" id="IPR006913">
    <property type="entry name" value="CENP-V/GFA"/>
</dbReference>
<dbReference type="PANTHER" id="PTHR28620:SF1">
    <property type="entry name" value="CENP-V_GFA DOMAIN-CONTAINING PROTEIN"/>
    <property type="match status" value="1"/>
</dbReference>
<evidence type="ECO:0000313" key="6">
    <source>
        <dbReference type="Proteomes" id="UP000002168"/>
    </source>
</evidence>
<dbReference type="SUPFAM" id="SSF51316">
    <property type="entry name" value="Mss4-like"/>
    <property type="match status" value="1"/>
</dbReference>
<dbReference type="GO" id="GO:0046872">
    <property type="term" value="F:metal ion binding"/>
    <property type="evidence" value="ECO:0007669"/>
    <property type="project" value="UniProtKB-KW"/>
</dbReference>
<dbReference type="GO" id="GO:0016846">
    <property type="term" value="F:carbon-sulfur lyase activity"/>
    <property type="evidence" value="ECO:0007669"/>
    <property type="project" value="InterPro"/>
</dbReference>
<name>B1KLB4_SHEWM</name>
<dbReference type="EMBL" id="CP000961">
    <property type="protein sequence ID" value="ACA85839.1"/>
    <property type="molecule type" value="Genomic_DNA"/>
</dbReference>
<evidence type="ECO:0000259" key="4">
    <source>
        <dbReference type="PROSITE" id="PS51891"/>
    </source>
</evidence>
<dbReference type="Pfam" id="PF04828">
    <property type="entry name" value="GFA"/>
    <property type="match status" value="1"/>
</dbReference>
<evidence type="ECO:0000256" key="3">
    <source>
        <dbReference type="ARBA" id="ARBA00022833"/>
    </source>
</evidence>
<keyword evidence="2" id="KW-0479">Metal-binding</keyword>
<feature type="domain" description="CENP-V/GFA" evidence="4">
    <location>
        <begin position="30"/>
        <end position="146"/>
    </location>
</feature>
<dbReference type="eggNOG" id="COG3791">
    <property type="taxonomic scope" value="Bacteria"/>
</dbReference>
<reference evidence="5 6" key="1">
    <citation type="submission" date="2008-02" db="EMBL/GenBank/DDBJ databases">
        <title>Complete sequence of Shewanella woodyi ATCC 51908.</title>
        <authorList>
            <consortium name="US DOE Joint Genome Institute"/>
            <person name="Copeland A."/>
            <person name="Lucas S."/>
            <person name="Lapidus A."/>
            <person name="Glavina del Rio T."/>
            <person name="Dalin E."/>
            <person name="Tice H."/>
            <person name="Bruce D."/>
            <person name="Goodwin L."/>
            <person name="Pitluck S."/>
            <person name="Sims D."/>
            <person name="Brettin T."/>
            <person name="Detter J.C."/>
            <person name="Han C."/>
            <person name="Kuske C.R."/>
            <person name="Schmutz J."/>
            <person name="Larimer F."/>
            <person name="Land M."/>
            <person name="Hauser L."/>
            <person name="Kyrpides N."/>
            <person name="Lykidis A."/>
            <person name="Zhao J.-S."/>
            <person name="Richardson P."/>
        </authorList>
    </citation>
    <scope>NUCLEOTIDE SEQUENCE [LARGE SCALE GENOMIC DNA]</scope>
    <source>
        <strain evidence="6">ATCC 51908 / MS32</strain>
    </source>
</reference>
<proteinExistence type="inferred from homology"/>
<evidence type="ECO:0000256" key="1">
    <source>
        <dbReference type="ARBA" id="ARBA00005495"/>
    </source>
</evidence>
<dbReference type="PANTHER" id="PTHR28620">
    <property type="entry name" value="CENTROMERE PROTEIN V"/>
    <property type="match status" value="1"/>
</dbReference>
<accession>B1KLB4</accession>
<dbReference type="InterPro" id="IPR011057">
    <property type="entry name" value="Mss4-like_sf"/>
</dbReference>
<organism evidence="5 6">
    <name type="scientific">Shewanella woodyi (strain ATCC 51908 / MS32)</name>
    <dbReference type="NCBI Taxonomy" id="392500"/>
    <lineage>
        <taxon>Bacteria</taxon>
        <taxon>Pseudomonadati</taxon>
        <taxon>Pseudomonadota</taxon>
        <taxon>Gammaproteobacteria</taxon>
        <taxon>Alteromonadales</taxon>
        <taxon>Shewanellaceae</taxon>
        <taxon>Shewanella</taxon>
    </lineage>
</organism>
<protein>
    <submittedName>
        <fullName evidence="5">Glutathione-dependent formaldehyde-activating GFA</fullName>
    </submittedName>
</protein>
<dbReference type="Proteomes" id="UP000002168">
    <property type="component" value="Chromosome"/>
</dbReference>